<evidence type="ECO:0000256" key="1">
    <source>
        <dbReference type="SAM" id="Phobius"/>
    </source>
</evidence>
<dbReference type="PROSITE" id="PS50042">
    <property type="entry name" value="CNMP_BINDING_3"/>
    <property type="match status" value="1"/>
</dbReference>
<accession>A0A8S1RHU5</accession>
<feature type="transmembrane region" description="Helical" evidence="1">
    <location>
        <begin position="194"/>
        <end position="212"/>
    </location>
</feature>
<dbReference type="GO" id="GO:0005249">
    <property type="term" value="F:voltage-gated potassium channel activity"/>
    <property type="evidence" value="ECO:0007669"/>
    <property type="project" value="TreeGrafter"/>
</dbReference>
<feature type="transmembrane region" description="Helical" evidence="1">
    <location>
        <begin position="341"/>
        <end position="361"/>
    </location>
</feature>
<feature type="transmembrane region" description="Helical" evidence="1">
    <location>
        <begin position="300"/>
        <end position="321"/>
    </location>
</feature>
<feature type="transmembrane region" description="Helical" evidence="1">
    <location>
        <begin position="373"/>
        <end position="390"/>
    </location>
</feature>
<evidence type="ECO:0000313" key="3">
    <source>
        <dbReference type="EMBL" id="CAD8127668.1"/>
    </source>
</evidence>
<evidence type="ECO:0000313" key="4">
    <source>
        <dbReference type="Proteomes" id="UP000692954"/>
    </source>
</evidence>
<feature type="transmembrane region" description="Helical" evidence="1">
    <location>
        <begin position="159"/>
        <end position="182"/>
    </location>
</feature>
<proteinExistence type="predicted"/>
<dbReference type="AlphaFoldDB" id="A0A8S1RHU5"/>
<feature type="domain" description="Cyclic nucleotide-binding" evidence="2">
    <location>
        <begin position="480"/>
        <end position="581"/>
    </location>
</feature>
<dbReference type="InterPro" id="IPR051413">
    <property type="entry name" value="K/Na_HCN_channel"/>
</dbReference>
<dbReference type="EMBL" id="CAJJDN010000178">
    <property type="protein sequence ID" value="CAD8127668.1"/>
    <property type="molecule type" value="Genomic_DNA"/>
</dbReference>
<evidence type="ECO:0000259" key="2">
    <source>
        <dbReference type="PROSITE" id="PS50042"/>
    </source>
</evidence>
<sequence>MQQVNIEFKSSPRKFTKQISSKSESASRLSEISDDGCKQIVDFDRGKQTSRSISIQPRMILQQQSNNFSKISEENNTYNNTFQTIKLKNKLIQSNIAKVIKAEKIKQQFINNLFTNSYILKQKKKQLIHDKYIEENNKQPILDTYTQSRIPVIQPTCGFVLLWNAIGIIFNFIILWLTPFLLSFEQFQNEIQLSLLQVSIIIFLISDILMALNKGIIIQGILISKRKVLFQKYIQTNFTIDILNLILWTLIQQNLISYQLFGECITFAQLIITYKKIQKYLSDYFEFVFFKGISNSLMDLLSLILSIYLLAHIVACFWHYVGIKSMETSWLMKYELLNEPIWIQYNYAFYWATMTMTTIGYGDITAQSQLELIYVDIIMFLSSGVFAYSMNQIGIILKNLQDSKLKYKRSIFKMNTFMSKNQVEPKIQSRIRNYLKYYINQEQNENQDDVDNLISILPQNLQQDLNDDIQIKVINQVKSVISHFSQRTQQLLSKNLSLIKYSPGDFIYKKGDIMEKNLYFIKEGEIEIIEEKSKMKFNNLKQNQTFGIYQFFTDFPPKTSALSNGFSKVYTISRKRFLEILQFNRKDFETFHHIKDQIIFNQNYRLFNLCCQFCDRYSHQEIDCPVLNYYPDLEQRLLKKTQQSVVFLRSAKTRLGNKIKSIKEQRQLSQSVTKFLEDNFGFQMSNSLQLALAVHSSLSNNSSEHNIDINKTQKILLNDENPERLHLPMGKSFVSRAIFRREQSLNQEQDVLNSGKSQKPQKNAKKELNMLDVLFNSAKFLHPSIQCDQCESFQNYFPQGNVQFVLQNLEKANSKYQRKIQKHISNMNKYTFFYNVKLKALKLRLFYFKN</sequence>
<protein>
    <recommendedName>
        <fullName evidence="2">Cyclic nucleotide-binding domain-containing protein</fullName>
    </recommendedName>
</protein>
<dbReference type="PANTHER" id="PTHR45689:SF5">
    <property type="entry name" value="I[[H]] CHANNEL, ISOFORM E"/>
    <property type="match status" value="1"/>
</dbReference>
<dbReference type="Proteomes" id="UP000692954">
    <property type="component" value="Unassembled WGS sequence"/>
</dbReference>
<dbReference type="OrthoDB" id="421226at2759"/>
<dbReference type="GO" id="GO:0003254">
    <property type="term" value="P:regulation of membrane depolarization"/>
    <property type="evidence" value="ECO:0007669"/>
    <property type="project" value="TreeGrafter"/>
</dbReference>
<dbReference type="PANTHER" id="PTHR45689">
    <property type="entry name" value="I[[H]] CHANNEL, ISOFORM E"/>
    <property type="match status" value="1"/>
</dbReference>
<keyword evidence="1" id="KW-0812">Transmembrane</keyword>
<comment type="caution">
    <text evidence="3">The sequence shown here is derived from an EMBL/GenBank/DDBJ whole genome shotgun (WGS) entry which is preliminary data.</text>
</comment>
<dbReference type="GO" id="GO:0035725">
    <property type="term" value="P:sodium ion transmembrane transport"/>
    <property type="evidence" value="ECO:0007669"/>
    <property type="project" value="TreeGrafter"/>
</dbReference>
<dbReference type="InterPro" id="IPR013099">
    <property type="entry name" value="K_chnl_dom"/>
</dbReference>
<dbReference type="Pfam" id="PF00027">
    <property type="entry name" value="cNMP_binding"/>
    <property type="match status" value="1"/>
</dbReference>
<dbReference type="Pfam" id="PF07885">
    <property type="entry name" value="Ion_trans_2"/>
    <property type="match status" value="1"/>
</dbReference>
<dbReference type="SMART" id="SM00100">
    <property type="entry name" value="cNMP"/>
    <property type="match status" value="1"/>
</dbReference>
<keyword evidence="1" id="KW-0472">Membrane</keyword>
<name>A0A8S1RHU5_9CILI</name>
<keyword evidence="1" id="KW-1133">Transmembrane helix</keyword>
<dbReference type="InterPro" id="IPR000595">
    <property type="entry name" value="cNMP-bd_dom"/>
</dbReference>
<dbReference type="GO" id="GO:0098855">
    <property type="term" value="C:HCN channel complex"/>
    <property type="evidence" value="ECO:0007669"/>
    <property type="project" value="TreeGrafter"/>
</dbReference>
<gene>
    <name evidence="3" type="ORF">PSON_ATCC_30995.1.T1780101</name>
</gene>
<reference evidence="3" key="1">
    <citation type="submission" date="2021-01" db="EMBL/GenBank/DDBJ databases">
        <authorList>
            <consortium name="Genoscope - CEA"/>
            <person name="William W."/>
        </authorList>
    </citation>
    <scope>NUCLEOTIDE SEQUENCE</scope>
</reference>
<organism evidence="3 4">
    <name type="scientific">Paramecium sonneborni</name>
    <dbReference type="NCBI Taxonomy" id="65129"/>
    <lineage>
        <taxon>Eukaryota</taxon>
        <taxon>Sar</taxon>
        <taxon>Alveolata</taxon>
        <taxon>Ciliophora</taxon>
        <taxon>Intramacronucleata</taxon>
        <taxon>Oligohymenophorea</taxon>
        <taxon>Peniculida</taxon>
        <taxon>Parameciidae</taxon>
        <taxon>Paramecium</taxon>
    </lineage>
</organism>
<keyword evidence="4" id="KW-1185">Reference proteome</keyword>